<evidence type="ECO:0000256" key="1">
    <source>
        <dbReference type="SAM" id="Phobius"/>
    </source>
</evidence>
<keyword evidence="1" id="KW-0812">Transmembrane</keyword>
<dbReference type="Proteomes" id="UP001175227">
    <property type="component" value="Unassembled WGS sequence"/>
</dbReference>
<feature type="signal peptide" evidence="2">
    <location>
        <begin position="1"/>
        <end position="17"/>
    </location>
</feature>
<keyword evidence="1" id="KW-1133">Transmembrane helix</keyword>
<dbReference type="EMBL" id="JAUEPR010000167">
    <property type="protein sequence ID" value="KAK0460764.1"/>
    <property type="molecule type" value="Genomic_DNA"/>
</dbReference>
<evidence type="ECO:0000256" key="2">
    <source>
        <dbReference type="SAM" id="SignalP"/>
    </source>
</evidence>
<keyword evidence="1" id="KW-0472">Membrane</keyword>
<proteinExistence type="predicted"/>
<sequence length="114" mass="12128">MSLSLLSLTLFAATALALDATDANTAANPTSPSTMIIGVLAAIAMVFIFVVAALILFLRSWDSVMCCKRLRRGQAGKAKPVSKRRRLGGVAIELGEPRYPPPAYKGYEKTGAMV</sequence>
<feature type="chain" id="PRO_5041261164" evidence="2">
    <location>
        <begin position="18"/>
        <end position="114"/>
    </location>
</feature>
<name>A0AA39N835_9AGAR</name>
<keyword evidence="2" id="KW-0732">Signal</keyword>
<feature type="transmembrane region" description="Helical" evidence="1">
    <location>
        <begin position="33"/>
        <end position="58"/>
    </location>
</feature>
<evidence type="ECO:0000313" key="4">
    <source>
        <dbReference type="Proteomes" id="UP001175227"/>
    </source>
</evidence>
<comment type="caution">
    <text evidence="3">The sequence shown here is derived from an EMBL/GenBank/DDBJ whole genome shotgun (WGS) entry which is preliminary data.</text>
</comment>
<protein>
    <submittedName>
        <fullName evidence="3">Uncharacterized protein</fullName>
    </submittedName>
</protein>
<reference evidence="3" key="1">
    <citation type="submission" date="2023-06" db="EMBL/GenBank/DDBJ databases">
        <authorList>
            <consortium name="Lawrence Berkeley National Laboratory"/>
            <person name="Ahrendt S."/>
            <person name="Sahu N."/>
            <person name="Indic B."/>
            <person name="Wong-Bajracharya J."/>
            <person name="Merenyi Z."/>
            <person name="Ke H.-M."/>
            <person name="Monk M."/>
            <person name="Kocsube S."/>
            <person name="Drula E."/>
            <person name="Lipzen A."/>
            <person name="Balint B."/>
            <person name="Henrissat B."/>
            <person name="Andreopoulos B."/>
            <person name="Martin F.M."/>
            <person name="Harder C.B."/>
            <person name="Rigling D."/>
            <person name="Ford K.L."/>
            <person name="Foster G.D."/>
            <person name="Pangilinan J."/>
            <person name="Papanicolaou A."/>
            <person name="Barry K."/>
            <person name="LaButti K."/>
            <person name="Viragh M."/>
            <person name="Koriabine M."/>
            <person name="Yan M."/>
            <person name="Riley R."/>
            <person name="Champramary S."/>
            <person name="Plett K.L."/>
            <person name="Tsai I.J."/>
            <person name="Slot J."/>
            <person name="Sipos G."/>
            <person name="Plett J."/>
            <person name="Nagy L.G."/>
            <person name="Grigoriev I.V."/>
        </authorList>
    </citation>
    <scope>NUCLEOTIDE SEQUENCE</scope>
    <source>
        <strain evidence="3">ICMP 16352</strain>
    </source>
</reference>
<keyword evidence="4" id="KW-1185">Reference proteome</keyword>
<gene>
    <name evidence="3" type="ORF">IW261DRAFT_278988</name>
</gene>
<organism evidence="3 4">
    <name type="scientific">Armillaria novae-zelandiae</name>
    <dbReference type="NCBI Taxonomy" id="153914"/>
    <lineage>
        <taxon>Eukaryota</taxon>
        <taxon>Fungi</taxon>
        <taxon>Dikarya</taxon>
        <taxon>Basidiomycota</taxon>
        <taxon>Agaricomycotina</taxon>
        <taxon>Agaricomycetes</taxon>
        <taxon>Agaricomycetidae</taxon>
        <taxon>Agaricales</taxon>
        <taxon>Marasmiineae</taxon>
        <taxon>Physalacriaceae</taxon>
        <taxon>Armillaria</taxon>
    </lineage>
</organism>
<evidence type="ECO:0000313" key="3">
    <source>
        <dbReference type="EMBL" id="KAK0460764.1"/>
    </source>
</evidence>
<accession>A0AA39N835</accession>
<dbReference type="AlphaFoldDB" id="A0AA39N835"/>